<dbReference type="GO" id="GO:0022857">
    <property type="term" value="F:transmembrane transporter activity"/>
    <property type="evidence" value="ECO:0007669"/>
    <property type="project" value="TreeGrafter"/>
</dbReference>
<dbReference type="EMBL" id="JAUIRO010000005">
    <property type="protein sequence ID" value="KAK0713540.1"/>
    <property type="molecule type" value="Genomic_DNA"/>
</dbReference>
<evidence type="ECO:0000256" key="2">
    <source>
        <dbReference type="ARBA" id="ARBA00022448"/>
    </source>
</evidence>
<feature type="region of interest" description="Disordered" evidence="6">
    <location>
        <begin position="1"/>
        <end position="26"/>
    </location>
</feature>
<evidence type="ECO:0008006" key="10">
    <source>
        <dbReference type="Google" id="ProtNLM"/>
    </source>
</evidence>
<proteinExistence type="predicted"/>
<dbReference type="AlphaFoldDB" id="A0AA40DS56"/>
<dbReference type="GeneID" id="85328987"/>
<keyword evidence="2" id="KW-0813">Transport</keyword>
<feature type="transmembrane region" description="Helical" evidence="7">
    <location>
        <begin position="161"/>
        <end position="183"/>
    </location>
</feature>
<dbReference type="RefSeq" id="XP_060294863.1">
    <property type="nucleotide sequence ID" value="XM_060445717.1"/>
</dbReference>
<dbReference type="Proteomes" id="UP001172101">
    <property type="component" value="Unassembled WGS sequence"/>
</dbReference>
<dbReference type="InterPro" id="IPR036259">
    <property type="entry name" value="MFS_trans_sf"/>
</dbReference>
<keyword evidence="3 7" id="KW-0812">Transmembrane</keyword>
<keyword evidence="9" id="KW-1185">Reference proteome</keyword>
<accession>A0AA40DS56</accession>
<dbReference type="PANTHER" id="PTHR23501:SF177">
    <property type="entry name" value="MAJOR FACILITATOR SUPERFAMILY (MFS) PROFILE DOMAIN-CONTAINING PROTEIN-RELATED"/>
    <property type="match status" value="1"/>
</dbReference>
<feature type="transmembrane region" description="Helical" evidence="7">
    <location>
        <begin position="44"/>
        <end position="63"/>
    </location>
</feature>
<comment type="subcellular location">
    <subcellularLocation>
        <location evidence="1">Membrane</location>
        <topology evidence="1">Multi-pass membrane protein</topology>
    </subcellularLocation>
</comment>
<gene>
    <name evidence="8" type="ORF">B0T26DRAFT_753634</name>
</gene>
<evidence type="ECO:0000256" key="7">
    <source>
        <dbReference type="SAM" id="Phobius"/>
    </source>
</evidence>
<evidence type="ECO:0000256" key="5">
    <source>
        <dbReference type="ARBA" id="ARBA00023136"/>
    </source>
</evidence>
<keyword evidence="5 7" id="KW-0472">Membrane</keyword>
<feature type="compositionally biased region" description="Polar residues" evidence="6">
    <location>
        <begin position="1"/>
        <end position="17"/>
    </location>
</feature>
<dbReference type="GO" id="GO:0005886">
    <property type="term" value="C:plasma membrane"/>
    <property type="evidence" value="ECO:0007669"/>
    <property type="project" value="TreeGrafter"/>
</dbReference>
<keyword evidence="4 7" id="KW-1133">Transmembrane helix</keyword>
<evidence type="ECO:0000256" key="6">
    <source>
        <dbReference type="SAM" id="MobiDB-lite"/>
    </source>
</evidence>
<evidence type="ECO:0000256" key="4">
    <source>
        <dbReference type="ARBA" id="ARBA00022989"/>
    </source>
</evidence>
<name>A0AA40DS56_9PEZI</name>
<evidence type="ECO:0000256" key="1">
    <source>
        <dbReference type="ARBA" id="ARBA00004141"/>
    </source>
</evidence>
<feature type="transmembrane region" description="Helical" evidence="7">
    <location>
        <begin position="128"/>
        <end position="149"/>
    </location>
</feature>
<dbReference type="Gene3D" id="1.20.1720.10">
    <property type="entry name" value="Multidrug resistance protein D"/>
    <property type="match status" value="1"/>
</dbReference>
<reference evidence="8" key="1">
    <citation type="submission" date="2023-06" db="EMBL/GenBank/DDBJ databases">
        <title>Genome-scale phylogeny and comparative genomics of the fungal order Sordariales.</title>
        <authorList>
            <consortium name="Lawrence Berkeley National Laboratory"/>
            <person name="Hensen N."/>
            <person name="Bonometti L."/>
            <person name="Westerberg I."/>
            <person name="Brannstrom I.O."/>
            <person name="Guillou S."/>
            <person name="Cros-Aarteil S."/>
            <person name="Calhoun S."/>
            <person name="Haridas S."/>
            <person name="Kuo A."/>
            <person name="Mondo S."/>
            <person name="Pangilinan J."/>
            <person name="Riley R."/>
            <person name="LaButti K."/>
            <person name="Andreopoulos B."/>
            <person name="Lipzen A."/>
            <person name="Chen C."/>
            <person name="Yanf M."/>
            <person name="Daum C."/>
            <person name="Ng V."/>
            <person name="Clum A."/>
            <person name="Steindorff A."/>
            <person name="Ohm R."/>
            <person name="Martin F."/>
            <person name="Silar P."/>
            <person name="Natvig D."/>
            <person name="Lalanne C."/>
            <person name="Gautier V."/>
            <person name="Ament-velasquez S.L."/>
            <person name="Kruys A."/>
            <person name="Hutchinson M.I."/>
            <person name="Powell A.J."/>
            <person name="Barry K."/>
            <person name="Miller A.N."/>
            <person name="Grigoriev I.V."/>
            <person name="Debuchy R."/>
            <person name="Gladieux P."/>
            <person name="Thoren M.H."/>
            <person name="Johannesson H."/>
        </authorList>
    </citation>
    <scope>NUCLEOTIDE SEQUENCE</scope>
    <source>
        <strain evidence="8">SMH2392-1A</strain>
    </source>
</reference>
<comment type="caution">
    <text evidence="8">The sequence shown here is derived from an EMBL/GenBank/DDBJ whole genome shotgun (WGS) entry which is preliminary data.</text>
</comment>
<evidence type="ECO:0000256" key="3">
    <source>
        <dbReference type="ARBA" id="ARBA00022692"/>
    </source>
</evidence>
<organism evidence="8 9">
    <name type="scientific">Lasiosphaeria miniovina</name>
    <dbReference type="NCBI Taxonomy" id="1954250"/>
    <lineage>
        <taxon>Eukaryota</taxon>
        <taxon>Fungi</taxon>
        <taxon>Dikarya</taxon>
        <taxon>Ascomycota</taxon>
        <taxon>Pezizomycotina</taxon>
        <taxon>Sordariomycetes</taxon>
        <taxon>Sordariomycetidae</taxon>
        <taxon>Sordariales</taxon>
        <taxon>Lasiosphaeriaceae</taxon>
        <taxon>Lasiosphaeria</taxon>
    </lineage>
</organism>
<dbReference type="SUPFAM" id="SSF103473">
    <property type="entry name" value="MFS general substrate transporter"/>
    <property type="match status" value="1"/>
</dbReference>
<dbReference type="PANTHER" id="PTHR23501">
    <property type="entry name" value="MAJOR FACILITATOR SUPERFAMILY"/>
    <property type="match status" value="1"/>
</dbReference>
<protein>
    <recommendedName>
        <fullName evidence="10">Major facilitator superfamily (MFS) profile domain-containing protein</fullName>
    </recommendedName>
</protein>
<sequence length="193" mass="19674">MILISGEQQRSSDSGSQAEKDGGGDAESALAAEKAEGVYPSSPVLAVVTALFLAVFLCALDMYGSAFFMTSAAFPSAYPVADLPGNGLVQGAKVFKYFALKPGFLSAMFIFEVRSLICAVAPNSTALIVGRAFAGVGAAGLGSDAYTIVAFSAHPSKRPMLLSFIGPLVLAAGATAITDVSLADVVPGILHAY</sequence>
<evidence type="ECO:0000313" key="9">
    <source>
        <dbReference type="Proteomes" id="UP001172101"/>
    </source>
</evidence>
<evidence type="ECO:0000313" key="8">
    <source>
        <dbReference type="EMBL" id="KAK0713540.1"/>
    </source>
</evidence>